<feature type="transmembrane region" description="Helical" evidence="1">
    <location>
        <begin position="29"/>
        <end position="52"/>
    </location>
</feature>
<gene>
    <name evidence="2" type="ORF">HD596_004416</name>
</gene>
<dbReference type="RefSeq" id="WP_185071194.1">
    <property type="nucleotide sequence ID" value="NZ_JACHMB010000001.1"/>
</dbReference>
<keyword evidence="1" id="KW-1133">Transmembrane helix</keyword>
<name>A0A7W9G5N3_9ACTN</name>
<keyword evidence="1" id="KW-0472">Membrane</keyword>
<sequence>MMSTRWLRFLLIGLGVVKAALLLVTGVDLGPVALLGAALLTAGSAGTAAGLWRTPQDGEAAVRGVRA</sequence>
<keyword evidence="3" id="KW-1185">Reference proteome</keyword>
<accession>A0A7W9G5N3</accession>
<protein>
    <submittedName>
        <fullName evidence="2">Uncharacterized protein</fullName>
    </submittedName>
</protein>
<evidence type="ECO:0000256" key="1">
    <source>
        <dbReference type="SAM" id="Phobius"/>
    </source>
</evidence>
<comment type="caution">
    <text evidence="2">The sequence shown here is derived from an EMBL/GenBank/DDBJ whole genome shotgun (WGS) entry which is preliminary data.</text>
</comment>
<dbReference type="AlphaFoldDB" id="A0A7W9G5N3"/>
<reference evidence="2 3" key="1">
    <citation type="submission" date="2020-08" db="EMBL/GenBank/DDBJ databases">
        <title>Sequencing the genomes of 1000 actinobacteria strains.</title>
        <authorList>
            <person name="Klenk H.-P."/>
        </authorList>
    </citation>
    <scope>NUCLEOTIDE SEQUENCE [LARGE SCALE GENOMIC DNA]</scope>
    <source>
        <strain evidence="2 3">DSM 45507</strain>
    </source>
</reference>
<organism evidence="2 3">
    <name type="scientific">Nonomuraea jabiensis</name>
    <dbReference type="NCBI Taxonomy" id="882448"/>
    <lineage>
        <taxon>Bacteria</taxon>
        <taxon>Bacillati</taxon>
        <taxon>Actinomycetota</taxon>
        <taxon>Actinomycetes</taxon>
        <taxon>Streptosporangiales</taxon>
        <taxon>Streptosporangiaceae</taxon>
        <taxon>Nonomuraea</taxon>
    </lineage>
</organism>
<keyword evidence="1" id="KW-0812">Transmembrane</keyword>
<proteinExistence type="predicted"/>
<dbReference type="EMBL" id="JACHMB010000001">
    <property type="protein sequence ID" value="MBB5777660.1"/>
    <property type="molecule type" value="Genomic_DNA"/>
</dbReference>
<evidence type="ECO:0000313" key="3">
    <source>
        <dbReference type="Proteomes" id="UP000579153"/>
    </source>
</evidence>
<dbReference type="Proteomes" id="UP000579153">
    <property type="component" value="Unassembled WGS sequence"/>
</dbReference>
<evidence type="ECO:0000313" key="2">
    <source>
        <dbReference type="EMBL" id="MBB5777660.1"/>
    </source>
</evidence>